<dbReference type="SUPFAM" id="SSF52172">
    <property type="entry name" value="CheY-like"/>
    <property type="match status" value="1"/>
</dbReference>
<feature type="modified residue" description="4-aspartylphosphate" evidence="3">
    <location>
        <position position="371"/>
    </location>
</feature>
<keyword evidence="2" id="KW-0364">Heterocyst</keyword>
<evidence type="ECO:0000256" key="3">
    <source>
        <dbReference type="PROSITE-ProRule" id="PRU00169"/>
    </source>
</evidence>
<dbReference type="InterPro" id="IPR011006">
    <property type="entry name" value="CheY-like_superfamily"/>
</dbReference>
<evidence type="ECO:0000256" key="1">
    <source>
        <dbReference type="ARBA" id="ARBA00022553"/>
    </source>
</evidence>
<evidence type="ECO:0000313" key="7">
    <source>
        <dbReference type="Proteomes" id="UP000318453"/>
    </source>
</evidence>
<feature type="domain" description="Response regulatory" evidence="5">
    <location>
        <begin position="322"/>
        <end position="438"/>
    </location>
</feature>
<comment type="subcellular location">
    <subcellularLocation>
        <location evidence="2">Cell septum</location>
    </subcellularLocation>
</comment>
<comment type="function">
    <text evidence="2">Controls heterocyst pattern formation.</text>
</comment>
<comment type="induction">
    <text evidence="2">By nitrogen starvation.</text>
</comment>
<dbReference type="Proteomes" id="UP000318453">
    <property type="component" value="Chromosome"/>
</dbReference>
<dbReference type="Pfam" id="PF00072">
    <property type="entry name" value="Response_reg"/>
    <property type="match status" value="1"/>
</dbReference>
<dbReference type="Gene3D" id="3.40.50.2300">
    <property type="match status" value="1"/>
</dbReference>
<name>A0A5B8NRU2_9CHRO</name>
<dbReference type="GO" id="GO:0000160">
    <property type="term" value="P:phosphorelay signal transduction system"/>
    <property type="evidence" value="ECO:0007669"/>
    <property type="project" value="UniProtKB-KW"/>
</dbReference>
<dbReference type="AlphaFoldDB" id="A0A5B8NRU2"/>
<accession>A0A5B8NRU2</accession>
<dbReference type="EMBL" id="CP042326">
    <property type="protein sequence ID" value="QDZ41221.1"/>
    <property type="molecule type" value="Genomic_DNA"/>
</dbReference>
<reference evidence="6" key="1">
    <citation type="submission" date="2019-08" db="EMBL/GenBank/DDBJ databases">
        <title>Carotenoids and Carotenoid Binding Proteins in the Halophilic Cyanobacterium Euhalothece sp. ZM00.</title>
        <authorList>
            <person name="Cho S.M."/>
            <person name="Song J.Y."/>
            <person name="Park Y.-I."/>
        </authorList>
    </citation>
    <scope>NUCLEOTIDE SEQUENCE [LARGE SCALE GENOMIC DNA]</scope>
    <source>
        <strain evidence="6">Z-M001</strain>
    </source>
</reference>
<evidence type="ECO:0000256" key="2">
    <source>
        <dbReference type="PIRNR" id="PIRNR005897"/>
    </source>
</evidence>
<keyword evidence="2" id="KW-0902">Two-component regulatory system</keyword>
<dbReference type="GO" id="GO:0030428">
    <property type="term" value="C:cell septum"/>
    <property type="evidence" value="ECO:0007669"/>
    <property type="project" value="UniProtKB-SubCell"/>
</dbReference>
<gene>
    <name evidence="6" type="ORF">FRE64_15480</name>
</gene>
<dbReference type="SMART" id="SM00448">
    <property type="entry name" value="REC"/>
    <property type="match status" value="1"/>
</dbReference>
<dbReference type="GO" id="GO:0043158">
    <property type="term" value="P:heterocyst development"/>
    <property type="evidence" value="ECO:0007669"/>
    <property type="project" value="UniProtKB-KW"/>
</dbReference>
<dbReference type="PANTHER" id="PTHR44591">
    <property type="entry name" value="STRESS RESPONSE REGULATOR PROTEIN 1"/>
    <property type="match status" value="1"/>
</dbReference>
<dbReference type="OrthoDB" id="417415at2"/>
<sequence length="441" mass="50271">MIRKEEDQITAGSNLSDQFFLLIHELLQEIVEYKKKQFTGALIINTPQQKQWCLYFGMGQLLWASGSEHPRRRWRRQLARAFQQNSFDNYYSEEYLRGKDSYECWDFHLLLALHKRKIISAEQVRAVMSGVIAEVIFDLNRQGVALCNSEKAYPNEPNNCGKQVFTREWKAGLRPSQQMVIPPSWGTETIATLRAGVDSWKQWQNAGLLNISPDQAPRLLRLKELEEKTSPGVYKNLVKLVTGEQTLRDLSVLMKKEPIKIARSLQPYIREDIISLETVSDLATPEATAETITQKQNLNRRAEDDEKTGSKDYSTPSNQRPLIAFVDDSEQSLQIMENIITKGGYEFLGINNPTEAIPCLLEKKPQLLFLDLIMPNTSGYELCSQLRKISSFKNLPIVIVTGNDGIVDRMRAKVVGASDFISKPIDRSQVLTLALQYIQGK</sequence>
<dbReference type="PROSITE" id="PS50110">
    <property type="entry name" value="RESPONSE_REGULATORY"/>
    <property type="match status" value="1"/>
</dbReference>
<dbReference type="InterPro" id="IPR001789">
    <property type="entry name" value="Sig_transdc_resp-reg_receiver"/>
</dbReference>
<evidence type="ECO:0000259" key="5">
    <source>
        <dbReference type="PROSITE" id="PS50110"/>
    </source>
</evidence>
<organism evidence="6 7">
    <name type="scientific">Euhalothece natronophila Z-M001</name>
    <dbReference type="NCBI Taxonomy" id="522448"/>
    <lineage>
        <taxon>Bacteria</taxon>
        <taxon>Bacillati</taxon>
        <taxon>Cyanobacteriota</taxon>
        <taxon>Cyanophyceae</taxon>
        <taxon>Oscillatoriophycideae</taxon>
        <taxon>Chroococcales</taxon>
        <taxon>Halothecacae</taxon>
        <taxon>Halothece cluster</taxon>
        <taxon>Euhalothece</taxon>
    </lineage>
</organism>
<feature type="compositionally biased region" description="Polar residues" evidence="4">
    <location>
        <begin position="290"/>
        <end position="299"/>
    </location>
</feature>
<dbReference type="InterPro" id="IPR024186">
    <property type="entry name" value="Sig_transdc_resp-reg_PatA"/>
</dbReference>
<evidence type="ECO:0000313" key="6">
    <source>
        <dbReference type="EMBL" id="QDZ41221.1"/>
    </source>
</evidence>
<dbReference type="RefSeq" id="WP_146297055.1">
    <property type="nucleotide sequence ID" value="NZ_CP042326.1"/>
</dbReference>
<dbReference type="KEGG" id="enn:FRE64_15480"/>
<dbReference type="PANTHER" id="PTHR44591:SF23">
    <property type="entry name" value="CHEY SUBFAMILY"/>
    <property type="match status" value="1"/>
</dbReference>
<proteinExistence type="evidence at transcript level"/>
<dbReference type="InterPro" id="IPR050595">
    <property type="entry name" value="Bact_response_regulator"/>
</dbReference>
<dbReference type="PIRSF" id="PIRSF005897">
    <property type="entry name" value="RR_PatA"/>
    <property type="match status" value="1"/>
</dbReference>
<feature type="region of interest" description="Disordered" evidence="4">
    <location>
        <begin position="286"/>
        <end position="319"/>
    </location>
</feature>
<keyword evidence="7" id="KW-1185">Reference proteome</keyword>
<evidence type="ECO:0000256" key="4">
    <source>
        <dbReference type="SAM" id="MobiDB-lite"/>
    </source>
</evidence>
<keyword evidence="1 3" id="KW-0597">Phosphoprotein</keyword>
<protein>
    <recommendedName>
        <fullName evidence="2">Protein PatA</fullName>
    </recommendedName>
</protein>
<feature type="compositionally biased region" description="Basic and acidic residues" evidence="4">
    <location>
        <begin position="300"/>
        <end position="310"/>
    </location>
</feature>